<dbReference type="STRING" id="7868.ENSCMIP00000032957"/>
<dbReference type="GO" id="GO:0005524">
    <property type="term" value="F:ATP binding"/>
    <property type="evidence" value="ECO:0007669"/>
    <property type="project" value="UniProtKB-KW"/>
</dbReference>
<comment type="pathway">
    <text evidence="1 8">Carbohydrate acid metabolism; D-gluconate degradation.</text>
</comment>
<comment type="similarity">
    <text evidence="2 8">Belongs to the gluconokinase GntK/GntV family.</text>
</comment>
<dbReference type="InParanoid" id="A0A4W3IU62"/>
<keyword evidence="6 8" id="KW-0067">ATP-binding</keyword>
<dbReference type="Ensembl" id="ENSCMIT00000033462.1">
    <property type="protein sequence ID" value="ENSCMIP00000032957.1"/>
    <property type="gene ID" value="ENSCMIG00000014089.1"/>
</dbReference>
<evidence type="ECO:0000256" key="2">
    <source>
        <dbReference type="ARBA" id="ARBA00008420"/>
    </source>
</evidence>
<evidence type="ECO:0000256" key="6">
    <source>
        <dbReference type="ARBA" id="ARBA00022840"/>
    </source>
</evidence>
<evidence type="ECO:0000256" key="3">
    <source>
        <dbReference type="ARBA" id="ARBA00022679"/>
    </source>
</evidence>
<dbReference type="GO" id="GO:0046316">
    <property type="term" value="F:gluconokinase activity"/>
    <property type="evidence" value="ECO:0007669"/>
    <property type="project" value="UniProtKB-EC"/>
</dbReference>
<keyword evidence="4 8" id="KW-0547">Nucleotide-binding</keyword>
<dbReference type="EC" id="2.7.1.12" evidence="8"/>
<dbReference type="GeneTree" id="ENSGT00390000003364"/>
<keyword evidence="10" id="KW-1185">Reference proteome</keyword>
<name>A0A4W3IU62_CALMI</name>
<comment type="catalytic activity">
    <reaction evidence="7 8">
        <text>D-gluconate + ATP = 6-phospho-D-gluconate + ADP + H(+)</text>
        <dbReference type="Rhea" id="RHEA:19433"/>
        <dbReference type="ChEBI" id="CHEBI:15378"/>
        <dbReference type="ChEBI" id="CHEBI:18391"/>
        <dbReference type="ChEBI" id="CHEBI:30616"/>
        <dbReference type="ChEBI" id="CHEBI:58759"/>
        <dbReference type="ChEBI" id="CHEBI:456216"/>
        <dbReference type="EC" id="2.7.1.12"/>
    </reaction>
</comment>
<reference evidence="9" key="4">
    <citation type="submission" date="2025-08" db="UniProtKB">
        <authorList>
            <consortium name="Ensembl"/>
        </authorList>
    </citation>
    <scope>IDENTIFICATION</scope>
</reference>
<keyword evidence="5 8" id="KW-0418">Kinase</keyword>
<evidence type="ECO:0000256" key="4">
    <source>
        <dbReference type="ARBA" id="ARBA00022741"/>
    </source>
</evidence>
<dbReference type="InterPro" id="IPR027417">
    <property type="entry name" value="P-loop_NTPase"/>
</dbReference>
<reference evidence="9" key="5">
    <citation type="submission" date="2025-09" db="UniProtKB">
        <authorList>
            <consortium name="Ensembl"/>
        </authorList>
    </citation>
    <scope>IDENTIFICATION</scope>
</reference>
<dbReference type="Gene3D" id="3.40.50.300">
    <property type="entry name" value="P-loop containing nucleotide triphosphate hydrolases"/>
    <property type="match status" value="1"/>
</dbReference>
<dbReference type="Proteomes" id="UP000314986">
    <property type="component" value="Unassembled WGS sequence"/>
</dbReference>
<dbReference type="SUPFAM" id="SSF52540">
    <property type="entry name" value="P-loop containing nucleoside triphosphate hydrolases"/>
    <property type="match status" value="1"/>
</dbReference>
<keyword evidence="3 8" id="KW-0808">Transferase</keyword>
<dbReference type="GO" id="GO:0005975">
    <property type="term" value="P:carbohydrate metabolic process"/>
    <property type="evidence" value="ECO:0007669"/>
    <property type="project" value="InterPro"/>
</dbReference>
<reference evidence="10" key="1">
    <citation type="journal article" date="2006" name="Science">
        <title>Ancient noncoding elements conserved in the human genome.</title>
        <authorList>
            <person name="Venkatesh B."/>
            <person name="Kirkness E.F."/>
            <person name="Loh Y.H."/>
            <person name="Halpern A.L."/>
            <person name="Lee A.P."/>
            <person name="Johnson J."/>
            <person name="Dandona N."/>
            <person name="Viswanathan L.D."/>
            <person name="Tay A."/>
            <person name="Venter J.C."/>
            <person name="Strausberg R.L."/>
            <person name="Brenner S."/>
        </authorList>
    </citation>
    <scope>NUCLEOTIDE SEQUENCE [LARGE SCALE GENOMIC DNA]</scope>
</reference>
<reference evidence="10" key="3">
    <citation type="journal article" date="2014" name="Nature">
        <title>Elephant shark genome provides unique insights into gnathostome evolution.</title>
        <authorList>
            <consortium name="International Elephant Shark Genome Sequencing Consortium"/>
            <person name="Venkatesh B."/>
            <person name="Lee A.P."/>
            <person name="Ravi V."/>
            <person name="Maurya A.K."/>
            <person name="Lian M.M."/>
            <person name="Swann J.B."/>
            <person name="Ohta Y."/>
            <person name="Flajnik M.F."/>
            <person name="Sutoh Y."/>
            <person name="Kasahara M."/>
            <person name="Hoon S."/>
            <person name="Gangu V."/>
            <person name="Roy S.W."/>
            <person name="Irimia M."/>
            <person name="Korzh V."/>
            <person name="Kondrychyn I."/>
            <person name="Lim Z.W."/>
            <person name="Tay B.H."/>
            <person name="Tohari S."/>
            <person name="Kong K.W."/>
            <person name="Ho S."/>
            <person name="Lorente-Galdos B."/>
            <person name="Quilez J."/>
            <person name="Marques-Bonet T."/>
            <person name="Raney B.J."/>
            <person name="Ingham P.W."/>
            <person name="Tay A."/>
            <person name="Hillier L.W."/>
            <person name="Minx P."/>
            <person name="Boehm T."/>
            <person name="Wilson R.K."/>
            <person name="Brenner S."/>
            <person name="Warren W.C."/>
        </authorList>
    </citation>
    <scope>NUCLEOTIDE SEQUENCE [LARGE SCALE GENOMIC DNA]</scope>
</reference>
<dbReference type="InterPro" id="IPR006001">
    <property type="entry name" value="Therm_gnt_kin"/>
</dbReference>
<evidence type="ECO:0000313" key="10">
    <source>
        <dbReference type="Proteomes" id="UP000314986"/>
    </source>
</evidence>
<sequence>MFRQQIYISLYFPPRTAVGSCLADKLGWELYDADDYHPKENKEKMIKGIPLNDEDRLPWLCILRDILVREKLLGKNMILACSALKRMYRRVLTGEQSAATDTETSQNQEYAAPASSKNEILFVYLHGSMELISKRLESREGHFMSPSLLQSQFDTLEPPDKTENFMSISVEKNILEIVTEIMQRLNCNL</sequence>
<proteinExistence type="inferred from homology"/>
<evidence type="ECO:0000256" key="7">
    <source>
        <dbReference type="ARBA" id="ARBA00048090"/>
    </source>
</evidence>
<protein>
    <recommendedName>
        <fullName evidence="8">Gluconokinase</fullName>
        <ecNumber evidence="8">2.7.1.12</ecNumber>
    </recommendedName>
</protein>
<reference evidence="10" key="2">
    <citation type="journal article" date="2007" name="PLoS Biol.">
        <title>Survey sequencing and comparative analysis of the elephant shark (Callorhinchus milii) genome.</title>
        <authorList>
            <person name="Venkatesh B."/>
            <person name="Kirkness E.F."/>
            <person name="Loh Y.H."/>
            <person name="Halpern A.L."/>
            <person name="Lee A.P."/>
            <person name="Johnson J."/>
            <person name="Dandona N."/>
            <person name="Viswanathan L.D."/>
            <person name="Tay A."/>
            <person name="Venter J.C."/>
            <person name="Strausberg R.L."/>
            <person name="Brenner S."/>
        </authorList>
    </citation>
    <scope>NUCLEOTIDE SEQUENCE [LARGE SCALE GENOMIC DNA]</scope>
</reference>
<dbReference type="NCBIfam" id="TIGR01313">
    <property type="entry name" value="therm_gnt_kin"/>
    <property type="match status" value="1"/>
</dbReference>
<evidence type="ECO:0000256" key="8">
    <source>
        <dbReference type="RuleBase" id="RU363066"/>
    </source>
</evidence>
<dbReference type="OMA" id="YEGDDYH"/>
<organism evidence="9 10">
    <name type="scientific">Callorhinchus milii</name>
    <name type="common">Ghost shark</name>
    <dbReference type="NCBI Taxonomy" id="7868"/>
    <lineage>
        <taxon>Eukaryota</taxon>
        <taxon>Metazoa</taxon>
        <taxon>Chordata</taxon>
        <taxon>Craniata</taxon>
        <taxon>Vertebrata</taxon>
        <taxon>Chondrichthyes</taxon>
        <taxon>Holocephali</taxon>
        <taxon>Chimaeriformes</taxon>
        <taxon>Callorhinchidae</taxon>
        <taxon>Callorhinchus</taxon>
    </lineage>
</organism>
<evidence type="ECO:0000313" key="9">
    <source>
        <dbReference type="Ensembl" id="ENSCMIP00000032957.1"/>
    </source>
</evidence>
<dbReference type="PANTHER" id="PTHR43442:SF3">
    <property type="entry name" value="GLUCONOKINASE-RELATED"/>
    <property type="match status" value="1"/>
</dbReference>
<dbReference type="CDD" id="cd02021">
    <property type="entry name" value="GntK"/>
    <property type="match status" value="1"/>
</dbReference>
<accession>A0A4W3IU62</accession>
<dbReference type="UniPathway" id="UPA00792"/>
<dbReference type="PANTHER" id="PTHR43442">
    <property type="entry name" value="GLUCONOKINASE-RELATED"/>
    <property type="match status" value="1"/>
</dbReference>
<dbReference type="AlphaFoldDB" id="A0A4W3IU62"/>
<evidence type="ECO:0000256" key="5">
    <source>
        <dbReference type="ARBA" id="ARBA00022777"/>
    </source>
</evidence>
<dbReference type="FunFam" id="3.40.50.300:FF:000522">
    <property type="entry name" value="Gluconokinase"/>
    <property type="match status" value="1"/>
</dbReference>
<evidence type="ECO:0000256" key="1">
    <source>
        <dbReference type="ARBA" id="ARBA00004875"/>
    </source>
</evidence>
<dbReference type="GO" id="GO:0005737">
    <property type="term" value="C:cytoplasm"/>
    <property type="evidence" value="ECO:0007669"/>
    <property type="project" value="TreeGrafter"/>
</dbReference>